<feature type="region of interest" description="Disordered" evidence="13">
    <location>
        <begin position="409"/>
        <end position="428"/>
    </location>
</feature>
<evidence type="ECO:0000256" key="14">
    <source>
        <dbReference type="SAM" id="Phobius"/>
    </source>
</evidence>
<dbReference type="EC" id="7.1.1.1" evidence="2"/>
<evidence type="ECO:0000259" key="15">
    <source>
        <dbReference type="SMART" id="SM01002"/>
    </source>
</evidence>
<dbReference type="SUPFAM" id="SSF52467">
    <property type="entry name" value="DHS-like NAD/FAD-binding domain"/>
    <property type="match status" value="1"/>
</dbReference>
<evidence type="ECO:0000256" key="7">
    <source>
        <dbReference type="ARBA" id="ARBA00022857"/>
    </source>
</evidence>
<dbReference type="EMBL" id="CAUYUJ010019846">
    <property type="protein sequence ID" value="CAK0894106.1"/>
    <property type="molecule type" value="Genomic_DNA"/>
</dbReference>
<feature type="transmembrane region" description="Helical" evidence="14">
    <location>
        <begin position="556"/>
        <end position="573"/>
    </location>
</feature>
<dbReference type="Pfam" id="PF12769">
    <property type="entry name" value="PNTB_4TM"/>
    <property type="match status" value="1"/>
</dbReference>
<dbReference type="InterPro" id="IPR026255">
    <property type="entry name" value="NADP_transhyd_a"/>
</dbReference>
<keyword evidence="11 14" id="KW-0472">Membrane</keyword>
<dbReference type="Pfam" id="PF02233">
    <property type="entry name" value="PNTB"/>
    <property type="match status" value="1"/>
</dbReference>
<evidence type="ECO:0000256" key="4">
    <source>
        <dbReference type="ARBA" id="ARBA00022519"/>
    </source>
</evidence>
<dbReference type="SUPFAM" id="SSF52283">
    <property type="entry name" value="Formate/glycerate dehydrogenase catalytic domain-like"/>
    <property type="match status" value="1"/>
</dbReference>
<proteinExistence type="predicted"/>
<feature type="transmembrane region" description="Helical" evidence="14">
    <location>
        <begin position="795"/>
        <end position="823"/>
    </location>
</feature>
<feature type="transmembrane region" description="Helical" evidence="14">
    <location>
        <begin position="754"/>
        <end position="775"/>
    </location>
</feature>
<comment type="catalytic activity">
    <reaction evidence="12">
        <text>NAD(+) + NADPH + H(+)(in) = NADH + NADP(+) + H(+)(out)</text>
        <dbReference type="Rhea" id="RHEA:47992"/>
        <dbReference type="ChEBI" id="CHEBI:15378"/>
        <dbReference type="ChEBI" id="CHEBI:57540"/>
        <dbReference type="ChEBI" id="CHEBI:57783"/>
        <dbReference type="ChEBI" id="CHEBI:57945"/>
        <dbReference type="ChEBI" id="CHEBI:58349"/>
        <dbReference type="EC" id="7.1.1.1"/>
    </reaction>
</comment>
<dbReference type="InterPro" id="IPR036291">
    <property type="entry name" value="NAD(P)-bd_dom_sf"/>
</dbReference>
<accession>A0ABN9X8A2</accession>
<comment type="caution">
    <text evidence="17">The sequence shown here is derived from an EMBL/GenBank/DDBJ whole genome shotgun (WGS) entry which is preliminary data.</text>
</comment>
<evidence type="ECO:0000256" key="10">
    <source>
        <dbReference type="ARBA" id="ARBA00023027"/>
    </source>
</evidence>
<dbReference type="SMART" id="SM01003">
    <property type="entry name" value="AlaDh_PNT_N"/>
    <property type="match status" value="1"/>
</dbReference>
<feature type="transmembrane region" description="Helical" evidence="14">
    <location>
        <begin position="463"/>
        <end position="484"/>
    </location>
</feature>
<keyword evidence="8" id="KW-1278">Translocase</keyword>
<evidence type="ECO:0000256" key="1">
    <source>
        <dbReference type="ARBA" id="ARBA00004429"/>
    </source>
</evidence>
<feature type="transmembrane region" description="Helical" evidence="14">
    <location>
        <begin position="611"/>
        <end position="638"/>
    </location>
</feature>
<dbReference type="InterPro" id="IPR007886">
    <property type="entry name" value="AlaDH/PNT_N"/>
</dbReference>
<dbReference type="Pfam" id="PF01262">
    <property type="entry name" value="AlaDh_PNT_C"/>
    <property type="match status" value="1"/>
</dbReference>
<keyword evidence="7" id="KW-0521">NADP</keyword>
<evidence type="ECO:0000256" key="9">
    <source>
        <dbReference type="ARBA" id="ARBA00022989"/>
    </source>
</evidence>
<keyword evidence="6" id="KW-0547">Nucleotide-binding</keyword>
<dbReference type="NCBIfam" id="NF006942">
    <property type="entry name" value="PRK09424.1"/>
    <property type="match status" value="1"/>
</dbReference>
<feature type="domain" description="Alanine dehydrogenase/pyridine nucleotide transhydrogenase NAD(H)-binding" evidence="15">
    <location>
        <begin position="178"/>
        <end position="342"/>
    </location>
</feature>
<gene>
    <name evidence="17" type="ORF">PCOR1329_LOCUS73240</name>
</gene>
<feature type="transmembrane region" description="Helical" evidence="14">
    <location>
        <begin position="691"/>
        <end position="710"/>
    </location>
</feature>
<feature type="domain" description="Alanine dehydrogenase/pyridine nucleotide transhydrogenase N-terminal" evidence="16">
    <location>
        <begin position="37"/>
        <end position="169"/>
    </location>
</feature>
<feature type="transmembrane region" description="Helical" evidence="14">
    <location>
        <begin position="730"/>
        <end position="747"/>
    </location>
</feature>
<feature type="transmembrane region" description="Helical" evidence="14">
    <location>
        <begin position="658"/>
        <end position="679"/>
    </location>
</feature>
<dbReference type="InterPro" id="IPR034300">
    <property type="entry name" value="PNTB-like"/>
</dbReference>
<keyword evidence="10" id="KW-0520">NAD</keyword>
<evidence type="ECO:0000256" key="12">
    <source>
        <dbReference type="ARBA" id="ARBA00048202"/>
    </source>
</evidence>
<evidence type="ECO:0000256" key="6">
    <source>
        <dbReference type="ARBA" id="ARBA00022741"/>
    </source>
</evidence>
<dbReference type="NCBIfam" id="TIGR00561">
    <property type="entry name" value="pntA"/>
    <property type="match status" value="1"/>
</dbReference>
<protein>
    <recommendedName>
        <fullName evidence="2">proton-translocating NAD(P)(+) transhydrogenase</fullName>
        <ecNumber evidence="2">7.1.1.1</ecNumber>
    </recommendedName>
</protein>
<sequence>MASAPLLQNDTLAPASAPPKGAVLGVLSEEFSPDIKREDDASGDQRVSLVPDVIAALMKDGYSVVVQTMAGFYAGFKDEAYAEIGCQVLSREEVIAKSDVLFAIEPPVRSFDSMRGKILISWVGRLQDSGKKLVEQANSAGITLMDVTAVPRITIAQKLDVLSSQAKVAGHRAVIEATHAFSRFHTAEMTAAGKYPPSQTFVLGCGVAGLAAIGTSKALGSVVKAWDVRDVSDQCQSMGAKWVTVDFKEDGAGAGGYAKESSDAFKQAQQETFRRVLKDTDIAITTAAIPGRPSPLLITKEAVACMKPGSVIVDLAAVGGGNCELTRKNEKYETVNGVTIIGYTDLPARMAAQSSAMYAQNMANLLKHIHAKDKAAGLLKNMHAHLEAGESGDIVTRSIVCCMGGKKVQMPPPPQPTPAKPKVTPAAKKQAEATSPLKAAVISSFVLCLGVLLMLALGEGVKVSLLTTFLLAGAAGYQAVWGVAHALHTPLMSVTNAISGMTAVGGVLLMDRSGMYSGPWVIAAVAVMVSAVNIFGGFVVSQRMLDLFKKEGEKSYSVLMLTPALIFLVLSITRHELLGPVSVVSALLCVAAIGGLASFKTAEAGCKFGMLGVFGALVATMVPISGDNLCWAMGLMALGGAQGLVVGKKVSPIALPQTVAAFHSLVGFAATATSIGSFYADPKAGATMENIAALLGDFIGGVTLTGSIIAFGKLNGNLKSTPLNLPGKNLINLGGLCGFVALSVEFLQRGDGIFGVQLLLAVAVLACLMGVHLVGSVGGGDMPVCITVLNSYSGWALVAEGFLLNSTVLTIVGSLIGFSGGILTKIMCDAMNRDIFNVLFGGINNKPVAKSGDAGPKEHVETSVAAVAQMLVDAKEVLIVPGYGMAMARAQGSIGELANVCRSNKINVKFGIHPVAGRMPGQMNVLLAEAGVPHEWVLEMDEVNPDMESNDVVLVVGANDVVNSAAQEVEGCAIWGMPLIEVWRSKKVIFCKRSMGGGYADLDNPVFYKENTEMLLGDAKKTADSLAAKVRELLERV</sequence>
<evidence type="ECO:0000256" key="13">
    <source>
        <dbReference type="SAM" id="MobiDB-lite"/>
    </source>
</evidence>
<keyword evidence="5 14" id="KW-0812">Transmembrane</keyword>
<feature type="transmembrane region" description="Helical" evidence="14">
    <location>
        <begin position="437"/>
        <end position="457"/>
    </location>
</feature>
<dbReference type="PANTHER" id="PTHR10160:SF19">
    <property type="entry name" value="PROTON-TRANSLOCATING NAD(P)(+) TRANSHYDROGENASE"/>
    <property type="match status" value="1"/>
</dbReference>
<evidence type="ECO:0000256" key="2">
    <source>
        <dbReference type="ARBA" id="ARBA00012943"/>
    </source>
</evidence>
<dbReference type="CDD" id="cd05304">
    <property type="entry name" value="Rubrum_tdh"/>
    <property type="match status" value="1"/>
</dbReference>
<evidence type="ECO:0000256" key="11">
    <source>
        <dbReference type="ARBA" id="ARBA00023136"/>
    </source>
</evidence>
<dbReference type="Pfam" id="PF05222">
    <property type="entry name" value="AlaDh_PNT_N"/>
    <property type="match status" value="1"/>
</dbReference>
<dbReference type="SMART" id="SM01002">
    <property type="entry name" value="AlaDh_PNT_C"/>
    <property type="match status" value="1"/>
</dbReference>
<name>A0ABN9X8A2_9DINO</name>
<evidence type="ECO:0000313" key="17">
    <source>
        <dbReference type="EMBL" id="CAK0894106.1"/>
    </source>
</evidence>
<dbReference type="InterPro" id="IPR007698">
    <property type="entry name" value="AlaDH/PNT_NAD(H)-bd"/>
</dbReference>
<organism evidence="17 18">
    <name type="scientific">Prorocentrum cordatum</name>
    <dbReference type="NCBI Taxonomy" id="2364126"/>
    <lineage>
        <taxon>Eukaryota</taxon>
        <taxon>Sar</taxon>
        <taxon>Alveolata</taxon>
        <taxon>Dinophyceae</taxon>
        <taxon>Prorocentrales</taxon>
        <taxon>Prorocentraceae</taxon>
        <taxon>Prorocentrum</taxon>
    </lineage>
</organism>
<dbReference type="SUPFAM" id="SSF51735">
    <property type="entry name" value="NAD(P)-binding Rossmann-fold domains"/>
    <property type="match status" value="1"/>
</dbReference>
<dbReference type="PANTHER" id="PTHR10160">
    <property type="entry name" value="NAD(P) TRANSHYDROGENASE"/>
    <property type="match status" value="1"/>
</dbReference>
<keyword evidence="4" id="KW-0997">Cell inner membrane</keyword>
<feature type="compositionally biased region" description="Pro residues" evidence="13">
    <location>
        <begin position="410"/>
        <end position="419"/>
    </location>
</feature>
<dbReference type="Gene3D" id="3.40.50.720">
    <property type="entry name" value="NAD(P)-binding Rossmann-like Domain"/>
    <property type="match status" value="2"/>
</dbReference>
<evidence type="ECO:0000256" key="5">
    <source>
        <dbReference type="ARBA" id="ARBA00022692"/>
    </source>
</evidence>
<evidence type="ECO:0000256" key="3">
    <source>
        <dbReference type="ARBA" id="ARBA00022475"/>
    </source>
</evidence>
<dbReference type="InterPro" id="IPR024605">
    <property type="entry name" value="NADP_transhyd_a_C"/>
</dbReference>
<keyword evidence="9 14" id="KW-1133">Transmembrane helix</keyword>
<evidence type="ECO:0000313" key="18">
    <source>
        <dbReference type="Proteomes" id="UP001189429"/>
    </source>
</evidence>
<evidence type="ECO:0000256" key="8">
    <source>
        <dbReference type="ARBA" id="ARBA00022967"/>
    </source>
</evidence>
<dbReference type="Proteomes" id="UP001189429">
    <property type="component" value="Unassembled WGS sequence"/>
</dbReference>
<comment type="subcellular location">
    <subcellularLocation>
        <location evidence="1">Cell inner membrane</location>
        <topology evidence="1">Multi-pass membrane protein</topology>
    </subcellularLocation>
</comment>
<keyword evidence="3" id="KW-1003">Cell membrane</keyword>
<dbReference type="Gene3D" id="3.40.50.1220">
    <property type="entry name" value="TPP-binding domain"/>
    <property type="match status" value="1"/>
</dbReference>
<reference evidence="17" key="1">
    <citation type="submission" date="2023-10" db="EMBL/GenBank/DDBJ databases">
        <authorList>
            <person name="Chen Y."/>
            <person name="Shah S."/>
            <person name="Dougan E. K."/>
            <person name="Thang M."/>
            <person name="Chan C."/>
        </authorList>
    </citation>
    <scope>NUCLEOTIDE SEQUENCE [LARGE SCALE GENOMIC DNA]</scope>
</reference>
<dbReference type="InterPro" id="IPR029035">
    <property type="entry name" value="DHS-like_NAD/FAD-binding_dom"/>
</dbReference>
<feature type="transmembrane region" description="Helical" evidence="14">
    <location>
        <begin position="516"/>
        <end position="535"/>
    </location>
</feature>
<feature type="transmembrane region" description="Helical" evidence="14">
    <location>
        <begin position="579"/>
        <end position="599"/>
    </location>
</feature>
<evidence type="ECO:0000259" key="16">
    <source>
        <dbReference type="SMART" id="SM01003"/>
    </source>
</evidence>
<keyword evidence="18" id="KW-1185">Reference proteome</keyword>